<dbReference type="GO" id="GO:0005829">
    <property type="term" value="C:cytosol"/>
    <property type="evidence" value="ECO:0007669"/>
    <property type="project" value="TreeGrafter"/>
</dbReference>
<reference evidence="7" key="1">
    <citation type="journal article" date="1991" name="J. Bacteriol.">
        <title>Cloning and analysis of s-triazine catabolic genes from Pseudomonas sp. strain NRRLB-12227.</title>
        <authorList>
            <person name="Eaton R.W."/>
            <person name="Karns J.S."/>
        </authorList>
    </citation>
    <scope>NUCLEOTIDE SEQUENCE</scope>
    <source>
        <strain evidence="7">NRRL B-12227</strain>
    </source>
</reference>
<reference evidence="7" key="3">
    <citation type="submission" date="1998-09" db="EMBL/GenBank/DDBJ databases">
        <title>DNA sequences of s-triazine catabolic gene regions from Enterobacter cloacae strain 99, Acidovorax avenae NRRLB-12227, and Pseudomonas huttiensis NRRLB-12228.</title>
        <authorList>
            <person name="Eaton R.W."/>
        </authorList>
    </citation>
    <scope>NUCLEOTIDE SEQUENCE</scope>
    <source>
        <strain evidence="7">NRRL B-12227</strain>
    </source>
</reference>
<reference evidence="7" key="4">
    <citation type="journal article" date="1999" name="Appl. Environ. Microbiol.">
        <title>Gene sequence and properties of an s-triazine ring-cleavage enzyme from Pseudomonas sp. strain NRRLB-12227.</title>
        <authorList>
            <person name="Karns J.S."/>
        </authorList>
    </citation>
    <scope>NUCLEOTIDE SEQUENCE OF 1-43</scope>
    <source>
        <strain evidence="7">NRRL B-12227</strain>
    </source>
</reference>
<evidence type="ECO:0000256" key="1">
    <source>
        <dbReference type="ARBA" id="ARBA00011066"/>
    </source>
</evidence>
<dbReference type="FunFam" id="3.40.1160.10:FF:000007">
    <property type="entry name" value="Carbamate kinase"/>
    <property type="match status" value="1"/>
</dbReference>
<reference evidence="7" key="2">
    <citation type="journal article" date="1991" name="J. Bacteriol.">
        <title>Cloning and comparison of the DNA encoding ammelide aminohydrolase and cyanuric acid amidohydrolase from three s-triazine-degrading bacterial strains.</title>
        <authorList>
            <person name="Eaton R.W."/>
            <person name="Karns J.S."/>
        </authorList>
    </citation>
    <scope>NUCLEOTIDE SEQUENCE</scope>
    <source>
        <strain evidence="7">NRRL B-12227</strain>
    </source>
</reference>
<dbReference type="SUPFAM" id="SSF53633">
    <property type="entry name" value="Carbamate kinase-like"/>
    <property type="match status" value="1"/>
</dbReference>
<evidence type="ECO:0000256" key="3">
    <source>
        <dbReference type="ARBA" id="ARBA00022777"/>
    </source>
</evidence>
<sequence>MSKLAVVAIGGNALLIEGQKGTIAEQIENALDMARQLAKMIKLGWRVIVTHGNGPQVGFIVLRSDRSADVLPRLPLDICVADSQGGIGYIVVDALQTAMTELGLDATATAVLTRCVVDTADPAFENPTKPIGPFMSQHEAEQHRDEDGWHIVEDAGRGYRRVVPSPKPTKVLELNAIKTLVSAGHLVVAAGGGGIPVAEIGDGFYKGVEAVIDKDLTSALLARELGADLLLISTGVHQISINFKKPDQRALEQMTLAEARKYMAEGQFPPGSMGPKVEAAMRFLEGGSRGKVLITSPESVIDALDGKTGTWMMA</sequence>
<evidence type="ECO:0000256" key="4">
    <source>
        <dbReference type="NCBIfam" id="TIGR00746"/>
    </source>
</evidence>
<dbReference type="Pfam" id="PF00696">
    <property type="entry name" value="AA_kinase"/>
    <property type="match status" value="1"/>
</dbReference>
<comment type="similarity">
    <text evidence="1 5">Belongs to the carbamate kinase family.</text>
</comment>
<dbReference type="PIRSF" id="PIRSF000723">
    <property type="entry name" value="Carbamate_kin"/>
    <property type="match status" value="1"/>
</dbReference>
<dbReference type="PANTHER" id="PTHR30409:SF1">
    <property type="entry name" value="CARBAMATE KINASE-RELATED"/>
    <property type="match status" value="1"/>
</dbReference>
<evidence type="ECO:0000256" key="2">
    <source>
        <dbReference type="ARBA" id="ARBA00022679"/>
    </source>
</evidence>
<dbReference type="AlphaFoldDB" id="Q7BS98"/>
<organism evidence="7">
    <name type="scientific">Paracidovorax citrulli</name>
    <name type="common">Acidovorax citrulli</name>
    <dbReference type="NCBI Taxonomy" id="80869"/>
    <lineage>
        <taxon>Bacteria</taxon>
        <taxon>Pseudomonadati</taxon>
        <taxon>Pseudomonadota</taxon>
        <taxon>Betaproteobacteria</taxon>
        <taxon>Burkholderiales</taxon>
        <taxon>Comamonadaceae</taxon>
        <taxon>Paracidovorax</taxon>
    </lineage>
</organism>
<evidence type="ECO:0000256" key="5">
    <source>
        <dbReference type="PIRNR" id="PIRNR000723"/>
    </source>
</evidence>
<dbReference type="Gene3D" id="3.40.1160.10">
    <property type="entry name" value="Acetylglutamate kinase-like"/>
    <property type="match status" value="1"/>
</dbReference>
<dbReference type="InterPro" id="IPR003964">
    <property type="entry name" value="Carb_kinase"/>
</dbReference>
<dbReference type="GO" id="GO:0008804">
    <property type="term" value="F:carbamate kinase activity"/>
    <property type="evidence" value="ECO:0007669"/>
    <property type="project" value="UniProtKB-UniRule"/>
</dbReference>
<dbReference type="PANTHER" id="PTHR30409">
    <property type="entry name" value="CARBAMATE KINASE"/>
    <property type="match status" value="1"/>
</dbReference>
<accession>Q7BS98</accession>
<dbReference type="InterPro" id="IPR001048">
    <property type="entry name" value="Asp/Glu/Uridylate_kinase"/>
</dbReference>
<keyword evidence="2 5" id="KW-0808">Transferase</keyword>
<evidence type="ECO:0000313" key="7">
    <source>
        <dbReference type="EMBL" id="AAK00492.1"/>
    </source>
</evidence>
<dbReference type="PRINTS" id="PR01469">
    <property type="entry name" value="CARBMTKINASE"/>
</dbReference>
<evidence type="ECO:0000259" key="6">
    <source>
        <dbReference type="Pfam" id="PF00696"/>
    </source>
</evidence>
<keyword evidence="3 5" id="KW-0418">Kinase</keyword>
<feature type="domain" description="Aspartate/glutamate/uridylate kinase" evidence="6">
    <location>
        <begin position="3"/>
        <end position="292"/>
    </location>
</feature>
<dbReference type="NCBIfam" id="NF009007">
    <property type="entry name" value="PRK12352.1"/>
    <property type="match status" value="1"/>
</dbReference>
<proteinExistence type="inferred from homology"/>
<dbReference type="InterPro" id="IPR036393">
    <property type="entry name" value="AceGlu_kinase-like_sf"/>
</dbReference>
<dbReference type="GO" id="GO:0019546">
    <property type="term" value="P:L-arginine deiminase pathway"/>
    <property type="evidence" value="ECO:0007669"/>
    <property type="project" value="TreeGrafter"/>
</dbReference>
<name>Q7BS98_PARCI</name>
<reference evidence="7" key="5">
    <citation type="submission" date="2001-02" db="EMBL/GenBank/DDBJ databases">
        <authorList>
            <person name="Eaton R.W."/>
        </authorList>
    </citation>
    <scope>NUCLEOTIDE SEQUENCE</scope>
    <source>
        <strain evidence="7">NRRL B-12227</strain>
    </source>
</reference>
<protein>
    <recommendedName>
        <fullName evidence="4 5">Carbamate kinase</fullName>
    </recommendedName>
</protein>
<dbReference type="CDD" id="cd04235">
    <property type="entry name" value="AAK_CK"/>
    <property type="match status" value="1"/>
</dbReference>
<dbReference type="NCBIfam" id="TIGR00746">
    <property type="entry name" value="arcC"/>
    <property type="match status" value="1"/>
</dbReference>
<dbReference type="EMBL" id="AF086815">
    <property type="protein sequence ID" value="AAK00492.1"/>
    <property type="molecule type" value="Genomic_DNA"/>
</dbReference>